<protein>
    <submittedName>
        <fullName evidence="1">Uncharacterized protein</fullName>
    </submittedName>
</protein>
<dbReference type="EMBL" id="ABVL01000033">
    <property type="protein sequence ID" value="EDY16414.1"/>
    <property type="molecule type" value="Genomic_DNA"/>
</dbReference>
<dbReference type="InParanoid" id="B4DAU2"/>
<sequence length="95" mass="10740">MDTVGWACVFIRNQTVRDGAPIKMINDAMEAVHAVPQMLTNWRADALRDIRIHLACFPASRWPDAPDLVAFFERRLRDYGYSENVASSGTGNSER</sequence>
<name>B4DAU2_9BACT</name>
<dbReference type="Proteomes" id="UP000005824">
    <property type="component" value="Unassembled WGS sequence"/>
</dbReference>
<reference evidence="1 2" key="1">
    <citation type="journal article" date="2011" name="J. Bacteriol.">
        <title>Genome sequence of Chthoniobacter flavus Ellin428, an aerobic heterotrophic soil bacterium.</title>
        <authorList>
            <person name="Kant R."/>
            <person name="van Passel M.W."/>
            <person name="Palva A."/>
            <person name="Lucas S."/>
            <person name="Lapidus A."/>
            <person name="Glavina Del Rio T."/>
            <person name="Dalin E."/>
            <person name="Tice H."/>
            <person name="Bruce D."/>
            <person name="Goodwin L."/>
            <person name="Pitluck S."/>
            <person name="Larimer F.W."/>
            <person name="Land M.L."/>
            <person name="Hauser L."/>
            <person name="Sangwan P."/>
            <person name="de Vos W.M."/>
            <person name="Janssen P.H."/>
            <person name="Smidt H."/>
        </authorList>
    </citation>
    <scope>NUCLEOTIDE SEQUENCE [LARGE SCALE GENOMIC DNA]</scope>
    <source>
        <strain evidence="1 2">Ellin428</strain>
    </source>
</reference>
<proteinExistence type="predicted"/>
<keyword evidence="2" id="KW-1185">Reference proteome</keyword>
<gene>
    <name evidence="1" type="ORF">CfE428DRAFT_6033</name>
</gene>
<organism evidence="1 2">
    <name type="scientific">Chthoniobacter flavus Ellin428</name>
    <dbReference type="NCBI Taxonomy" id="497964"/>
    <lineage>
        <taxon>Bacteria</taxon>
        <taxon>Pseudomonadati</taxon>
        <taxon>Verrucomicrobiota</taxon>
        <taxon>Spartobacteria</taxon>
        <taxon>Chthoniobacterales</taxon>
        <taxon>Chthoniobacteraceae</taxon>
        <taxon>Chthoniobacter</taxon>
    </lineage>
</organism>
<dbReference type="AlphaFoldDB" id="B4DAU2"/>
<comment type="caution">
    <text evidence="1">The sequence shown here is derived from an EMBL/GenBank/DDBJ whole genome shotgun (WGS) entry which is preliminary data.</text>
</comment>
<evidence type="ECO:0000313" key="1">
    <source>
        <dbReference type="EMBL" id="EDY16414.1"/>
    </source>
</evidence>
<evidence type="ECO:0000313" key="2">
    <source>
        <dbReference type="Proteomes" id="UP000005824"/>
    </source>
</evidence>
<accession>B4DAU2</accession>